<name>A0A9W7J2T4_HIBTR</name>
<keyword evidence="4" id="KW-1185">Reference proteome</keyword>
<dbReference type="PANTHER" id="PTHR10775">
    <property type="entry name" value="OS08G0208400 PROTEIN"/>
    <property type="match status" value="1"/>
</dbReference>
<gene>
    <name evidence="3" type="ORF">HRI_004350300</name>
</gene>
<dbReference type="Pfam" id="PF13963">
    <property type="entry name" value="Transpos_assoc"/>
    <property type="match status" value="1"/>
</dbReference>
<dbReference type="OrthoDB" id="991426at2759"/>
<protein>
    <recommendedName>
        <fullName evidence="2">Transposase-associated domain-containing protein</fullName>
    </recommendedName>
</protein>
<dbReference type="AlphaFoldDB" id="A0A9W7J2T4"/>
<reference evidence="3" key="1">
    <citation type="submission" date="2023-05" db="EMBL/GenBank/DDBJ databases">
        <title>Genome and transcriptome analyses reveal genes involved in the formation of fine ridges on petal epidermal cells in Hibiscus trionum.</title>
        <authorList>
            <person name="Koshimizu S."/>
            <person name="Masuda S."/>
            <person name="Ishii T."/>
            <person name="Shirasu K."/>
            <person name="Hoshino A."/>
            <person name="Arita M."/>
        </authorList>
    </citation>
    <scope>NUCLEOTIDE SEQUENCE</scope>
    <source>
        <strain evidence="3">Hamamatsu line</strain>
    </source>
</reference>
<sequence length="255" mass="29388">MNRSWMNLPRVSVDHRNGVQTFLDFAFANASQEDMILCLCKKCGNINWHIREVVHGHLIACGFVQGYIKWILHGEITPRRASSTSNSTDPLNSHHRSHREDDMEGMLRDAFNMHDYHQSVREDCDIGVNDSFEMGRSECHEEPNGEAAKFYNLLDEMNEQLYEGSKYSKLSFCIRLFHLKCLGGWTGNSFTQLLEFLGEMFPFAKIPQYSKDMKKVIKDLGLGYEKIHSCPNDCMLYWGDRKIKSLVMYAVNLGG</sequence>
<evidence type="ECO:0000259" key="2">
    <source>
        <dbReference type="Pfam" id="PF13963"/>
    </source>
</evidence>
<feature type="region of interest" description="Disordered" evidence="1">
    <location>
        <begin position="80"/>
        <end position="100"/>
    </location>
</feature>
<comment type="caution">
    <text evidence="3">The sequence shown here is derived from an EMBL/GenBank/DDBJ whole genome shotgun (WGS) entry which is preliminary data.</text>
</comment>
<evidence type="ECO:0000256" key="1">
    <source>
        <dbReference type="SAM" id="MobiDB-lite"/>
    </source>
</evidence>
<feature type="compositionally biased region" description="Polar residues" evidence="1">
    <location>
        <begin position="80"/>
        <end position="91"/>
    </location>
</feature>
<dbReference type="EMBL" id="BSYR01000046">
    <property type="protein sequence ID" value="GMJ06811.1"/>
    <property type="molecule type" value="Genomic_DNA"/>
</dbReference>
<evidence type="ECO:0000313" key="4">
    <source>
        <dbReference type="Proteomes" id="UP001165190"/>
    </source>
</evidence>
<feature type="domain" description="Transposase-associated" evidence="2">
    <location>
        <begin position="3"/>
        <end position="75"/>
    </location>
</feature>
<dbReference type="InterPro" id="IPR029480">
    <property type="entry name" value="Transpos_assoc"/>
</dbReference>
<organism evidence="3 4">
    <name type="scientific">Hibiscus trionum</name>
    <name type="common">Flower of an hour</name>
    <dbReference type="NCBI Taxonomy" id="183268"/>
    <lineage>
        <taxon>Eukaryota</taxon>
        <taxon>Viridiplantae</taxon>
        <taxon>Streptophyta</taxon>
        <taxon>Embryophyta</taxon>
        <taxon>Tracheophyta</taxon>
        <taxon>Spermatophyta</taxon>
        <taxon>Magnoliopsida</taxon>
        <taxon>eudicotyledons</taxon>
        <taxon>Gunneridae</taxon>
        <taxon>Pentapetalae</taxon>
        <taxon>rosids</taxon>
        <taxon>malvids</taxon>
        <taxon>Malvales</taxon>
        <taxon>Malvaceae</taxon>
        <taxon>Malvoideae</taxon>
        <taxon>Hibiscus</taxon>
    </lineage>
</organism>
<proteinExistence type="predicted"/>
<evidence type="ECO:0000313" key="3">
    <source>
        <dbReference type="EMBL" id="GMJ06811.1"/>
    </source>
</evidence>
<accession>A0A9W7J2T4</accession>
<dbReference type="PANTHER" id="PTHR10775:SF173">
    <property type="match status" value="1"/>
</dbReference>
<dbReference type="Proteomes" id="UP001165190">
    <property type="component" value="Unassembled WGS sequence"/>
</dbReference>